<organism evidence="2 3">
    <name type="scientific">Araneus ventricosus</name>
    <name type="common">Orbweaver spider</name>
    <name type="synonym">Epeira ventricosa</name>
    <dbReference type="NCBI Taxonomy" id="182803"/>
    <lineage>
        <taxon>Eukaryota</taxon>
        <taxon>Metazoa</taxon>
        <taxon>Ecdysozoa</taxon>
        <taxon>Arthropoda</taxon>
        <taxon>Chelicerata</taxon>
        <taxon>Arachnida</taxon>
        <taxon>Araneae</taxon>
        <taxon>Araneomorphae</taxon>
        <taxon>Entelegynae</taxon>
        <taxon>Araneoidea</taxon>
        <taxon>Araneidae</taxon>
        <taxon>Araneus</taxon>
    </lineage>
</organism>
<gene>
    <name evidence="2" type="ORF">AVEN_32564_1</name>
</gene>
<keyword evidence="3" id="KW-1185">Reference proteome</keyword>
<evidence type="ECO:0000256" key="1">
    <source>
        <dbReference type="SAM" id="MobiDB-lite"/>
    </source>
</evidence>
<feature type="region of interest" description="Disordered" evidence="1">
    <location>
        <begin position="661"/>
        <end position="684"/>
    </location>
</feature>
<protein>
    <submittedName>
        <fullName evidence="2">Uncharacterized protein</fullName>
    </submittedName>
</protein>
<name>A0A4Y2C6W3_ARAVE</name>
<feature type="compositionally biased region" description="Polar residues" evidence="1">
    <location>
        <begin position="669"/>
        <end position="684"/>
    </location>
</feature>
<feature type="region of interest" description="Disordered" evidence="1">
    <location>
        <begin position="511"/>
        <end position="542"/>
    </location>
</feature>
<feature type="compositionally biased region" description="Basic residues" evidence="1">
    <location>
        <begin position="606"/>
        <end position="615"/>
    </location>
</feature>
<feature type="compositionally biased region" description="Basic residues" evidence="1">
    <location>
        <begin position="1"/>
        <end position="20"/>
    </location>
</feature>
<accession>A0A4Y2C6W3</accession>
<feature type="compositionally biased region" description="Polar residues" evidence="1">
    <location>
        <begin position="777"/>
        <end position="786"/>
    </location>
</feature>
<feature type="region of interest" description="Disordered" evidence="1">
    <location>
        <begin position="1"/>
        <end position="24"/>
    </location>
</feature>
<dbReference type="EMBL" id="BGPR01000155">
    <property type="protein sequence ID" value="GBM00201.1"/>
    <property type="molecule type" value="Genomic_DNA"/>
</dbReference>
<comment type="caution">
    <text evidence="2">The sequence shown here is derived from an EMBL/GenBank/DDBJ whole genome shotgun (WGS) entry which is preliminary data.</text>
</comment>
<feature type="region of interest" description="Disordered" evidence="1">
    <location>
        <begin position="762"/>
        <end position="786"/>
    </location>
</feature>
<reference evidence="2 3" key="1">
    <citation type="journal article" date="2019" name="Sci. Rep.">
        <title>Orb-weaving spider Araneus ventricosus genome elucidates the spidroin gene catalogue.</title>
        <authorList>
            <person name="Kono N."/>
            <person name="Nakamura H."/>
            <person name="Ohtoshi R."/>
            <person name="Moran D.A.P."/>
            <person name="Shinohara A."/>
            <person name="Yoshida Y."/>
            <person name="Fujiwara M."/>
            <person name="Mori M."/>
            <person name="Tomita M."/>
            <person name="Arakawa K."/>
        </authorList>
    </citation>
    <scope>NUCLEOTIDE SEQUENCE [LARGE SCALE GENOMIC DNA]</scope>
</reference>
<feature type="region of interest" description="Disordered" evidence="1">
    <location>
        <begin position="601"/>
        <end position="646"/>
    </location>
</feature>
<evidence type="ECO:0000313" key="3">
    <source>
        <dbReference type="Proteomes" id="UP000499080"/>
    </source>
</evidence>
<sequence>MPKKNPWIYRRRRKAKKKKNSGSVPEVELILRSRLSDPGDLSTSKGFISEIPLNYRVKDELSYPDTRFEHSTTLFPTEGILEDHIPSERPSETFKCSSEEELISTTVKHNKKVETSDSTKTVGPTIPDVLIIENPKTPVKVEVIDLTDDCRPAFPIMCYPVKTSYRQNRRKSNTLQVNDDAVVKAESSKKACEIITDTIGATDMNYSISEKIEQNKDSEVLAVKSHVDIYKHINTSVDNPTHFQVKTEKSMPCESFNEVNFGESRIKSPADNQIQIKAEESQSKENNTEVVTFQKSHVTVSKHADTTTRNISKRSEMDKNEENRKVTTEICNNKITGVVSSEKLITNLLNDISISPITNGGIFDCGDLQFYEQGTFRTPLLKYLNCNLKVDVHAMSHALPLLNNLIKDKEQINLIDLEDNCLATICLLPLDDNKLTETPSNLPMEAKKNSVPMFSNDFLRQILFNTKSKEKPDDIADISSPMNPSIDSAVKSNIVIDDSGFKNRLKNTQAKNMNSTSNANEKNSESTIKNPENFSKSLSMSNENGFKRTQGVLFDPPSTFSNGFKNPLKKVKISEATSLFKSGSLRAISYEEDRGTRIMDNPCYQPHHHLGKHLTSHFPSNSSDPPGPSNSERNIFTPPGVYSGFQNSLQNKQAENMTSISDAHEKNSKSSTKNPENFSKSLSMSNENSFKRTQGVLFDPPSTFSNGFKNPMKKVKISEAASLFKSGSLRTISYEEDRGTRIMDNPCYQPDHHHLGKYLTSHFHSNSSDPSPGPFNTEKNICTSPGNRQNRSLLICSDTSLQNPGYRHMVNANYLRDPRLARYGLPTFIKDRNSQKQLGSSNMSQTYLLHIVPEAKKSTVHSHVKQTPSVSTFYAARNSSRTLSPAEPFSRTSEKKTLVLLPSTTSGNSSSVTQCNPGPLVQAVKGHQTLPHFPGNPYYLYHLSKKMKLDENIEQKKLDEE</sequence>
<evidence type="ECO:0000313" key="2">
    <source>
        <dbReference type="EMBL" id="GBM00201.1"/>
    </source>
</evidence>
<proteinExistence type="predicted"/>
<dbReference type="Proteomes" id="UP000499080">
    <property type="component" value="Unassembled WGS sequence"/>
</dbReference>
<dbReference type="AlphaFoldDB" id="A0A4Y2C6W3"/>